<evidence type="ECO:0000313" key="1">
    <source>
        <dbReference type="EMBL" id="KPH55513.1"/>
    </source>
</evidence>
<gene>
    <name evidence="1" type="ORF">HPU229334_08165</name>
</gene>
<sequence>MKKILFSLFLLAGVAFGNPKVYGDIFEGQKEGLREAKLMLYIISSSKCPHCHNLLNDIGKTPHLLKLLEEDFIFIVTDLEDPRARIPNDLAFNGKTPTTYILTPTGNLIGTPIEGGIKAQDLYTLLKGLEDYKKERLGF</sequence>
<protein>
    <submittedName>
        <fullName evidence="1">Thioredoxin</fullName>
    </submittedName>
</protein>
<dbReference type="InterPro" id="IPR036249">
    <property type="entry name" value="Thioredoxin-like_sf"/>
</dbReference>
<dbReference type="PATRIC" id="fig|35818.11.peg.1615"/>
<accession>A0A0N1EBL6</accession>
<organism evidence="1 2">
    <name type="scientific">Helicobacter pullorum</name>
    <dbReference type="NCBI Taxonomy" id="35818"/>
    <lineage>
        <taxon>Bacteria</taxon>
        <taxon>Pseudomonadati</taxon>
        <taxon>Campylobacterota</taxon>
        <taxon>Epsilonproteobacteria</taxon>
        <taxon>Campylobacterales</taxon>
        <taxon>Helicobacteraceae</taxon>
        <taxon>Helicobacter</taxon>
    </lineage>
</organism>
<dbReference type="RefSeq" id="WP_005022158.1">
    <property type="nucleotide sequence ID" value="NZ_CABKNZ010000042.1"/>
</dbReference>
<dbReference type="EMBL" id="JNOC01000042">
    <property type="protein sequence ID" value="KPH55513.1"/>
    <property type="molecule type" value="Genomic_DNA"/>
</dbReference>
<reference evidence="1 2" key="1">
    <citation type="submission" date="2014-06" db="EMBL/GenBank/DDBJ databases">
        <title>Helicobacter pullorum isolates in fresh chicken meat - phenotypic and genotypic features.</title>
        <authorList>
            <person name="Borges V."/>
            <person name="Santos A."/>
            <person name="Correia C.B."/>
            <person name="Saraiva M."/>
            <person name="Menard A."/>
            <person name="Vieira L."/>
            <person name="Sampaio D.A."/>
            <person name="Gomes J.P."/>
            <person name="Oleastro M."/>
        </authorList>
    </citation>
    <scope>NUCLEOTIDE SEQUENCE [LARGE SCALE GENOMIC DNA]</scope>
    <source>
        <strain evidence="1 2">229334/12</strain>
    </source>
</reference>
<dbReference type="Proteomes" id="UP000037997">
    <property type="component" value="Unassembled WGS sequence"/>
</dbReference>
<dbReference type="OrthoDB" id="9800545at2"/>
<proteinExistence type="predicted"/>
<dbReference type="AlphaFoldDB" id="A0A0N1EBL6"/>
<name>A0A0N1EBL6_9HELI</name>
<comment type="caution">
    <text evidence="1">The sequence shown here is derived from an EMBL/GenBank/DDBJ whole genome shotgun (WGS) entry which is preliminary data.</text>
</comment>
<dbReference type="Gene3D" id="3.40.30.10">
    <property type="entry name" value="Glutaredoxin"/>
    <property type="match status" value="1"/>
</dbReference>
<dbReference type="SUPFAM" id="SSF52833">
    <property type="entry name" value="Thioredoxin-like"/>
    <property type="match status" value="1"/>
</dbReference>
<evidence type="ECO:0000313" key="2">
    <source>
        <dbReference type="Proteomes" id="UP000037997"/>
    </source>
</evidence>